<dbReference type="InterPro" id="IPR003583">
    <property type="entry name" value="Hlx-hairpin-Hlx_DNA-bd_motif"/>
</dbReference>
<dbReference type="GO" id="GO:0003677">
    <property type="term" value="F:DNA binding"/>
    <property type="evidence" value="ECO:0007669"/>
    <property type="project" value="UniProtKB-KW"/>
</dbReference>
<dbReference type="InterPro" id="IPR004509">
    <property type="entry name" value="Competence_ComEA_HhH"/>
</dbReference>
<sequence length="217" mass="22233">MSRPHRPTGTDRITELLRPTGEEDRLAVEFPPPRVRVEPLHAALAVAVVLALVAGWALLRPGAPEPQWDTAAAQAPQAPPAQVVVSVVGEVANPGLVTLEHGARVADALEQAAPLPHADLIAINQAQLLVDGQQIHVQAVGAVPAAPPGQPPAPGLVSLNSATAAELTTLPGVGDATAAAIIAHREANGPFASVDQLMDVKGIGPAKFEALKDLVSI</sequence>
<dbReference type="Proteomes" id="UP000336646">
    <property type="component" value="Unassembled WGS sequence"/>
</dbReference>
<dbReference type="AlphaFoldDB" id="A0A6C1TYS1"/>
<keyword evidence="2" id="KW-0238">DNA-binding</keyword>
<dbReference type="InterPro" id="IPR051675">
    <property type="entry name" value="Endo/Exo/Phosphatase_dom_1"/>
</dbReference>
<dbReference type="EMBL" id="RXIR01000006">
    <property type="protein sequence ID" value="TVS29229.1"/>
    <property type="molecule type" value="Genomic_DNA"/>
</dbReference>
<dbReference type="RefSeq" id="WP_136652822.1">
    <property type="nucleotide sequence ID" value="NZ_JALXLI010000006.1"/>
</dbReference>
<dbReference type="PANTHER" id="PTHR21180">
    <property type="entry name" value="ENDONUCLEASE/EXONUCLEASE/PHOSPHATASE FAMILY DOMAIN-CONTAINING PROTEIN 1"/>
    <property type="match status" value="1"/>
</dbReference>
<accession>A0A6C1TYS1</accession>
<dbReference type="GO" id="GO:0015628">
    <property type="term" value="P:protein secretion by the type II secretion system"/>
    <property type="evidence" value="ECO:0007669"/>
    <property type="project" value="TreeGrafter"/>
</dbReference>
<dbReference type="Pfam" id="PF10531">
    <property type="entry name" value="SLBB"/>
    <property type="match status" value="1"/>
</dbReference>
<dbReference type="SMART" id="SM00278">
    <property type="entry name" value="HhH1"/>
    <property type="match status" value="2"/>
</dbReference>
<proteinExistence type="predicted"/>
<evidence type="ECO:0000259" key="1">
    <source>
        <dbReference type="SMART" id="SM00278"/>
    </source>
</evidence>
<dbReference type="NCBIfam" id="TIGR00426">
    <property type="entry name" value="competence protein ComEA helix-hairpin-helix repeat region"/>
    <property type="match status" value="1"/>
</dbReference>
<reference evidence="2 3" key="1">
    <citation type="submission" date="2018-12" db="EMBL/GenBank/DDBJ databases">
        <title>Corynebacterium sanguinis sp. nov., a clinically-associated and environmental corynebacterium.</title>
        <authorList>
            <person name="Gonzales-Siles L."/>
            <person name="Jaen-Luchoro D."/>
            <person name="Cardew S."/>
            <person name="Inganas E."/>
            <person name="Ohlen M."/>
            <person name="Jensie-Markopolous S."/>
            <person name="Pinyeiro-Iglesias B."/>
            <person name="Molin K."/>
            <person name="Skovbjerg S."/>
            <person name="Svensson-Stadler L."/>
            <person name="Funke G."/>
            <person name="Moore E.R.B."/>
        </authorList>
    </citation>
    <scope>NUCLEOTIDE SEQUENCE [LARGE SCALE GENOMIC DNA]</scope>
    <source>
        <strain evidence="2 3">58734</strain>
    </source>
</reference>
<dbReference type="InterPro" id="IPR010994">
    <property type="entry name" value="RuvA_2-like"/>
</dbReference>
<evidence type="ECO:0000313" key="2">
    <source>
        <dbReference type="EMBL" id="TVS29229.1"/>
    </source>
</evidence>
<dbReference type="OrthoDB" id="9758724at2"/>
<organism evidence="2 3">
    <name type="scientific">Corynebacterium sanguinis</name>
    <dbReference type="NCBI Taxonomy" id="2594913"/>
    <lineage>
        <taxon>Bacteria</taxon>
        <taxon>Bacillati</taxon>
        <taxon>Actinomycetota</taxon>
        <taxon>Actinomycetes</taxon>
        <taxon>Mycobacteriales</taxon>
        <taxon>Corynebacteriaceae</taxon>
        <taxon>Corynebacterium</taxon>
    </lineage>
</organism>
<gene>
    <name evidence="2" type="ORF">EKI59_04025</name>
</gene>
<feature type="domain" description="Helix-hairpin-helix DNA-binding motif class 1" evidence="1">
    <location>
        <begin position="165"/>
        <end position="184"/>
    </location>
</feature>
<dbReference type="Pfam" id="PF12836">
    <property type="entry name" value="HHH_3"/>
    <property type="match status" value="1"/>
</dbReference>
<name>A0A6C1TYS1_9CORY</name>
<dbReference type="Gene3D" id="1.10.150.320">
    <property type="entry name" value="Photosystem II 12 kDa extrinsic protein"/>
    <property type="match status" value="1"/>
</dbReference>
<evidence type="ECO:0000313" key="3">
    <source>
        <dbReference type="Proteomes" id="UP000336646"/>
    </source>
</evidence>
<dbReference type="GO" id="GO:0015627">
    <property type="term" value="C:type II protein secretion system complex"/>
    <property type="evidence" value="ECO:0007669"/>
    <property type="project" value="TreeGrafter"/>
</dbReference>
<dbReference type="PANTHER" id="PTHR21180:SF32">
    <property type="entry name" value="ENDONUCLEASE_EXONUCLEASE_PHOSPHATASE FAMILY DOMAIN-CONTAINING PROTEIN 1"/>
    <property type="match status" value="1"/>
</dbReference>
<dbReference type="InterPro" id="IPR019554">
    <property type="entry name" value="Soluble_ligand-bd"/>
</dbReference>
<dbReference type="GO" id="GO:0006281">
    <property type="term" value="P:DNA repair"/>
    <property type="evidence" value="ECO:0007669"/>
    <property type="project" value="InterPro"/>
</dbReference>
<dbReference type="SUPFAM" id="SSF47781">
    <property type="entry name" value="RuvA domain 2-like"/>
    <property type="match status" value="1"/>
</dbReference>
<feature type="domain" description="Helix-hairpin-helix DNA-binding motif class 1" evidence="1">
    <location>
        <begin position="195"/>
        <end position="214"/>
    </location>
</feature>
<comment type="caution">
    <text evidence="2">The sequence shown here is derived from an EMBL/GenBank/DDBJ whole genome shotgun (WGS) entry which is preliminary data.</text>
</comment>
<protein>
    <submittedName>
        <fullName evidence="2">ComEA family DNA-binding protein</fullName>
    </submittedName>
</protein>